<name>A0AAE9XM78_9PROT</name>
<dbReference type="GO" id="GO:0016491">
    <property type="term" value="F:oxidoreductase activity"/>
    <property type="evidence" value="ECO:0007669"/>
    <property type="project" value="UniProtKB-KW"/>
</dbReference>
<dbReference type="Pfam" id="PF00106">
    <property type="entry name" value="adh_short"/>
    <property type="match status" value="1"/>
</dbReference>
<dbReference type="KEGG" id="gso:PH603_13055"/>
<gene>
    <name evidence="3" type="ORF">PH603_13055</name>
</gene>
<dbReference type="Proteomes" id="UP001217500">
    <property type="component" value="Chromosome"/>
</dbReference>
<comment type="similarity">
    <text evidence="1">Belongs to the short-chain dehydrogenases/reductases (SDR) family.</text>
</comment>
<reference evidence="3" key="1">
    <citation type="submission" date="2023-01" db="EMBL/GenBank/DDBJ databases">
        <title>The genome sequence of Kordiimonadaceae bacterium 6D33.</title>
        <authorList>
            <person name="Liu Y."/>
        </authorList>
    </citation>
    <scope>NUCLEOTIDE SEQUENCE</scope>
    <source>
        <strain evidence="3">6D33</strain>
    </source>
</reference>
<dbReference type="AlphaFoldDB" id="A0AAE9XM78"/>
<proteinExistence type="inferred from homology"/>
<keyword evidence="2" id="KW-0560">Oxidoreductase</keyword>
<dbReference type="EMBL" id="CP116805">
    <property type="protein sequence ID" value="WCL53468.1"/>
    <property type="molecule type" value="Genomic_DNA"/>
</dbReference>
<keyword evidence="4" id="KW-1185">Reference proteome</keyword>
<protein>
    <submittedName>
        <fullName evidence="3">SDR family NAD(P)-dependent oxidoreductase</fullName>
    </submittedName>
</protein>
<dbReference type="RefSeq" id="WP_289502980.1">
    <property type="nucleotide sequence ID" value="NZ_CP116805.1"/>
</dbReference>
<evidence type="ECO:0000313" key="3">
    <source>
        <dbReference type="EMBL" id="WCL53468.1"/>
    </source>
</evidence>
<evidence type="ECO:0000256" key="2">
    <source>
        <dbReference type="ARBA" id="ARBA00023002"/>
    </source>
</evidence>
<evidence type="ECO:0000256" key="1">
    <source>
        <dbReference type="ARBA" id="ARBA00006484"/>
    </source>
</evidence>
<dbReference type="PANTHER" id="PTHR24321">
    <property type="entry name" value="DEHYDROGENASES, SHORT CHAIN"/>
    <property type="match status" value="1"/>
</dbReference>
<dbReference type="CDD" id="cd05233">
    <property type="entry name" value="SDR_c"/>
    <property type="match status" value="1"/>
</dbReference>
<dbReference type="PANTHER" id="PTHR24321:SF8">
    <property type="entry name" value="ESTRADIOL 17-BETA-DEHYDROGENASE 8-RELATED"/>
    <property type="match status" value="1"/>
</dbReference>
<organism evidence="3 4">
    <name type="scientific">Gimibacter soli</name>
    <dbReference type="NCBI Taxonomy" id="3024400"/>
    <lineage>
        <taxon>Bacteria</taxon>
        <taxon>Pseudomonadati</taxon>
        <taxon>Pseudomonadota</taxon>
        <taxon>Alphaproteobacteria</taxon>
        <taxon>Kordiimonadales</taxon>
        <taxon>Temperatibacteraceae</taxon>
        <taxon>Gimibacter</taxon>
    </lineage>
</organism>
<evidence type="ECO:0000313" key="4">
    <source>
        <dbReference type="Proteomes" id="UP001217500"/>
    </source>
</evidence>
<dbReference type="InterPro" id="IPR036291">
    <property type="entry name" value="NAD(P)-bd_dom_sf"/>
</dbReference>
<dbReference type="Gene3D" id="3.40.50.720">
    <property type="entry name" value="NAD(P)-binding Rossmann-like Domain"/>
    <property type="match status" value="1"/>
</dbReference>
<dbReference type="InterPro" id="IPR002347">
    <property type="entry name" value="SDR_fam"/>
</dbReference>
<sequence length="255" mass="27037">MIGVVTGDGEVMNMVHKVLVTGSSTGFGDAIARQFIGRGVKLVGLSRSGGGLEDLRSDPNVTLYSGDVTDRALAAELLARHRPDTVILNAGVIGDVAPITHQTWESFTATWETDVKATLVWCQEAVRLPLEGATIVVMSSGAAIGGSPLTGGYGGAKRTQWIMANHFQEECNRIGIQIRFVTVFPRITGDTKLSRDAAQAYGARANLTAEEWLSGLGQPFNASSLARSVYTLLEASPVLGANAYAINGEGFRIMP</sequence>
<accession>A0AAE9XM78</accession>
<dbReference type="SUPFAM" id="SSF51735">
    <property type="entry name" value="NAD(P)-binding Rossmann-fold domains"/>
    <property type="match status" value="1"/>
</dbReference>